<gene>
    <name evidence="2" type="ORF">ACFP2T_22865</name>
</gene>
<dbReference type="EMBL" id="JBHSPR010000018">
    <property type="protein sequence ID" value="MFC6019039.1"/>
    <property type="molecule type" value="Genomic_DNA"/>
</dbReference>
<name>A0ABW1KDV6_9ACTN</name>
<dbReference type="InterPro" id="IPR051606">
    <property type="entry name" value="Polyketide_Oxido-like"/>
</dbReference>
<feature type="domain" description="NAD(P)-binding" evidence="1">
    <location>
        <begin position="7"/>
        <end position="201"/>
    </location>
</feature>
<dbReference type="Pfam" id="PF13460">
    <property type="entry name" value="NAD_binding_10"/>
    <property type="match status" value="1"/>
</dbReference>
<organism evidence="2 3">
    <name type="scientific">Plantactinospora solaniradicis</name>
    <dbReference type="NCBI Taxonomy" id="1723736"/>
    <lineage>
        <taxon>Bacteria</taxon>
        <taxon>Bacillati</taxon>
        <taxon>Actinomycetota</taxon>
        <taxon>Actinomycetes</taxon>
        <taxon>Micromonosporales</taxon>
        <taxon>Micromonosporaceae</taxon>
        <taxon>Plantactinospora</taxon>
    </lineage>
</organism>
<sequence>MWITVFGAAGQVGSRVVSEGLSRGHQVTAVVRDPARLGELHPDAEHRTGDAADVGEVVELSAGRDLVVSATRPGLGREQELVVTARAQLAAAAKTGVRLLIVGGAASLTVPGGDGRSVLDEPAFLPAEHRPIALACVAQFAAVCADTNADWTYLSPPALLEPGTRTGRYRLGADELLVDADGGSWISMEDLAVALLDEAEQPRHRRARFTVAH</sequence>
<accession>A0ABW1KDV6</accession>
<dbReference type="Gene3D" id="3.40.50.720">
    <property type="entry name" value="NAD(P)-binding Rossmann-like Domain"/>
    <property type="match status" value="1"/>
</dbReference>
<reference evidence="3" key="1">
    <citation type="journal article" date="2019" name="Int. J. Syst. Evol. Microbiol.">
        <title>The Global Catalogue of Microorganisms (GCM) 10K type strain sequencing project: providing services to taxonomists for standard genome sequencing and annotation.</title>
        <authorList>
            <consortium name="The Broad Institute Genomics Platform"/>
            <consortium name="The Broad Institute Genome Sequencing Center for Infectious Disease"/>
            <person name="Wu L."/>
            <person name="Ma J."/>
        </authorList>
    </citation>
    <scope>NUCLEOTIDE SEQUENCE [LARGE SCALE GENOMIC DNA]</scope>
    <source>
        <strain evidence="3">ZS-35-S2</strain>
    </source>
</reference>
<keyword evidence="3" id="KW-1185">Reference proteome</keyword>
<dbReference type="PANTHER" id="PTHR43355">
    <property type="entry name" value="FLAVIN REDUCTASE (NADPH)"/>
    <property type="match status" value="1"/>
</dbReference>
<comment type="caution">
    <text evidence="2">The sequence shown here is derived from an EMBL/GenBank/DDBJ whole genome shotgun (WGS) entry which is preliminary data.</text>
</comment>
<dbReference type="InterPro" id="IPR036291">
    <property type="entry name" value="NAD(P)-bd_dom_sf"/>
</dbReference>
<dbReference type="InterPro" id="IPR016040">
    <property type="entry name" value="NAD(P)-bd_dom"/>
</dbReference>
<dbReference type="PANTHER" id="PTHR43355:SF2">
    <property type="entry name" value="FLAVIN REDUCTASE (NADPH)"/>
    <property type="match status" value="1"/>
</dbReference>
<dbReference type="SUPFAM" id="SSF51735">
    <property type="entry name" value="NAD(P)-binding Rossmann-fold domains"/>
    <property type="match status" value="1"/>
</dbReference>
<proteinExistence type="predicted"/>
<dbReference type="RefSeq" id="WP_377424814.1">
    <property type="nucleotide sequence ID" value="NZ_JBHSPR010000018.1"/>
</dbReference>
<dbReference type="Proteomes" id="UP001596203">
    <property type="component" value="Unassembled WGS sequence"/>
</dbReference>
<evidence type="ECO:0000313" key="2">
    <source>
        <dbReference type="EMBL" id="MFC6019039.1"/>
    </source>
</evidence>
<protein>
    <submittedName>
        <fullName evidence="2">NAD(P)-dependent oxidoreductase</fullName>
    </submittedName>
</protein>
<evidence type="ECO:0000259" key="1">
    <source>
        <dbReference type="Pfam" id="PF13460"/>
    </source>
</evidence>
<evidence type="ECO:0000313" key="3">
    <source>
        <dbReference type="Proteomes" id="UP001596203"/>
    </source>
</evidence>